<evidence type="ECO:0000313" key="3">
    <source>
        <dbReference type="EMBL" id="GBE63203.1"/>
    </source>
</evidence>
<comment type="caution">
    <text evidence="3">The sequence shown here is derived from an EMBL/GenBank/DDBJ whole genome shotgun (WGS) entry which is preliminary data.</text>
</comment>
<organism evidence="3 4">
    <name type="scientific">Babesia ovata</name>
    <dbReference type="NCBI Taxonomy" id="189622"/>
    <lineage>
        <taxon>Eukaryota</taxon>
        <taxon>Sar</taxon>
        <taxon>Alveolata</taxon>
        <taxon>Apicomplexa</taxon>
        <taxon>Aconoidasida</taxon>
        <taxon>Piroplasmida</taxon>
        <taxon>Babesiidae</taxon>
        <taxon>Babesia</taxon>
    </lineage>
</organism>
<keyword evidence="4" id="KW-1185">Reference proteome</keyword>
<keyword evidence="2" id="KW-0812">Transmembrane</keyword>
<feature type="region of interest" description="Disordered" evidence="1">
    <location>
        <begin position="734"/>
        <end position="757"/>
    </location>
</feature>
<feature type="compositionally biased region" description="Basic and acidic residues" evidence="1">
    <location>
        <begin position="734"/>
        <end position="754"/>
    </location>
</feature>
<keyword evidence="2" id="KW-1133">Transmembrane helix</keyword>
<dbReference type="Proteomes" id="UP000236319">
    <property type="component" value="Unassembled WGS sequence"/>
</dbReference>
<dbReference type="EMBL" id="BDSA01000022">
    <property type="protein sequence ID" value="GBE63203.1"/>
    <property type="molecule type" value="Genomic_DNA"/>
</dbReference>
<dbReference type="GeneID" id="39876973"/>
<reference evidence="3 4" key="1">
    <citation type="journal article" date="2017" name="BMC Genomics">
        <title>Whole-genome assembly of Babesia ovata and comparative genomics between closely related pathogens.</title>
        <authorList>
            <person name="Yamagishi J."/>
            <person name="Asada M."/>
            <person name="Hakimi H."/>
            <person name="Tanaka T.Q."/>
            <person name="Sugimoto C."/>
            <person name="Kawazu S."/>
        </authorList>
    </citation>
    <scope>NUCLEOTIDE SEQUENCE [LARGE SCALE GENOMIC DNA]</scope>
    <source>
        <strain evidence="3 4">Miyake</strain>
    </source>
</reference>
<protein>
    <recommendedName>
        <fullName evidence="5">C3H1-type domain-containing protein</fullName>
    </recommendedName>
</protein>
<evidence type="ECO:0000256" key="1">
    <source>
        <dbReference type="SAM" id="MobiDB-lite"/>
    </source>
</evidence>
<evidence type="ECO:0000313" key="4">
    <source>
        <dbReference type="Proteomes" id="UP000236319"/>
    </source>
</evidence>
<evidence type="ECO:0008006" key="5">
    <source>
        <dbReference type="Google" id="ProtNLM"/>
    </source>
</evidence>
<gene>
    <name evidence="3" type="ORF">BOVATA_046960</name>
</gene>
<sequence length="1389" mass="154026">MSRMKSDVAKYNDHNSVRDLDVKVSQCLMEAQQYYHGMDAQKSSNIKDLQNELEKDVNNATEIIRYQRGRLSAIHDTQKRHLQQVTELVESRIDAARDLIKSTTTEKIRDFVRDLNMKIDMLSRKVWDADAALKKYVTDIEGWINKADDAVDKAITKIDCILDQVDGSRRKDTNKQNLEEAVEDLRKKTLHFLEAYNYAKGVYTAAAAKLPDLLGKVTQAIKGLDSVIMNDLESLEAKFKTALGEYVKEQVDALIDAINAADASGGGGMEAKAGPGIKGLKNVSALMETIERADELLKDTIELAMSDFHDFTGSSTWSKGDKNPVIIALKDDLESAIGTVMTEYLKSTDEFRTQMKAYKPYVESNGAIDRAIQDVRGKTLGKFTDPINVKSIDNESINQNANNFRTNFGQLCKAITDAAADGNASAKDKLKELKGLISKENPKHTEKINGARDTILENIKTNYVVFLRAQLHEFATKVNELLTNLPTKVASDADKHYKGFMKELKGNLDDNLIGVNMSNLGTVSPKVRDFFIALLTTLNGNPEIMLNRDNIPDLQHKLSTLLSSLSKYDRPFQTNLSALHNVLSTIRPASYSAESNPLLDVLTKGLTGMHAELKKAYVSAYDGVKFAAALTETKVGADGRTAGKLTAYGTKCAKVFLTALYILSDDLNTLKKYAGSTWKRDTIYKEASVGYFLSHRGYEVSKKDEHNGELRDDGGMLGFHIYRKLENAIESAKSNEHLPKCKDHDQNGQDEERVSTTPRSPFSVIGILACLFRHLHQYNRVSHLIFHPKPKHPSSIYDMLTWLSGLTYNAVNNDLALNGFPQLFDKPKKPASEDSDSAEPVVLVEDDDALEAYPKAITAMGLSDTLTDVCHKSHAVLVAILGHGHSGGIYACDFNTNPQGFLYPAHFNALVCMLFECLKRVHHQLYLLYQQCKHTSKLSGWSDCHYGKNVAGSSWQCNTNQCADPDCPQSADQKGNQNNNQAPNQTCKQHPKCGLKSPLQSFLEDGLQGFLPHNITVRGTGLTCSTCSKGSPGIPCRTPMGFSEISLTASHSKTGAHICDVLYKFCHSVHSPLTKLCSQLNCVLPSAPKTLDQMFAFYFHLLSDPTKNREHRTDAFNKAVIAANFDNSSTTLDVSKMFGSSNHSENHLRGGLHTLVKCEDNGGGPVQPCGSYLRPFCDGIYGAVSKDHSAKYLSWVLYITGTFYDLLKSLYDECCSNCTKPGSKCNGRGCHKECMVKGGYLYANTTPSHWSECKSIVNCKMTLPTLCKYGMYFASKSHLNGERDGAGKRTCEDFCSTLGKVVKKGNALHTLVHKLIPEFLFTIREPFIWTLLALWSLSLLYLLHITVVRLDVLRIRSHLRSPASHRIAAQSLLAAARVRALANVKYFSP</sequence>
<dbReference type="VEuPathDB" id="PiroplasmaDB:BOVATA_046960"/>
<evidence type="ECO:0000256" key="2">
    <source>
        <dbReference type="SAM" id="Phobius"/>
    </source>
</evidence>
<proteinExistence type="predicted"/>
<dbReference type="RefSeq" id="XP_028869446.1">
    <property type="nucleotide sequence ID" value="XM_029013613.1"/>
</dbReference>
<name>A0A2H6KJM4_9APIC</name>
<feature type="transmembrane region" description="Helical" evidence="2">
    <location>
        <begin position="1327"/>
        <end position="1350"/>
    </location>
</feature>
<keyword evidence="2" id="KW-0472">Membrane</keyword>
<accession>A0A2H6KJM4</accession>